<proteinExistence type="predicted"/>
<evidence type="ECO:0000313" key="2">
    <source>
        <dbReference type="Proteomes" id="UP000033956"/>
    </source>
</evidence>
<keyword evidence="2" id="KW-1185">Reference proteome</keyword>
<gene>
    <name evidence="1" type="ORF">RS81_01410</name>
</gene>
<protein>
    <submittedName>
        <fullName evidence="1">Uncharacterized protein</fullName>
    </submittedName>
</protein>
<reference evidence="1 2" key="1">
    <citation type="submission" date="2015-02" db="EMBL/GenBank/DDBJ databases">
        <title>Draft genome sequences of ten Microbacterium spp. with emphasis on heavy metal contaminated environments.</title>
        <authorList>
            <person name="Corretto E."/>
        </authorList>
    </citation>
    <scope>NUCLEOTIDE SEQUENCE [LARGE SCALE GENOMIC DNA]</scope>
    <source>
        <strain evidence="1 2">DSM 12510</strain>
    </source>
</reference>
<sequence>MSLTAMQASMHAWHDCAHILQTALISACSMHSSMQV</sequence>
<comment type="caution">
    <text evidence="1">The sequence shown here is derived from an EMBL/GenBank/DDBJ whole genome shotgun (WGS) entry which is preliminary data.</text>
</comment>
<dbReference type="STRING" id="92835.RS81_01410"/>
<dbReference type="AlphaFoldDB" id="A0A0M2H4F7"/>
<dbReference type="EMBL" id="JYIZ01000044">
    <property type="protein sequence ID" value="KJL41341.1"/>
    <property type="molecule type" value="Genomic_DNA"/>
</dbReference>
<accession>A0A0M2H4F7</accession>
<evidence type="ECO:0000313" key="1">
    <source>
        <dbReference type="EMBL" id="KJL41341.1"/>
    </source>
</evidence>
<dbReference type="Proteomes" id="UP000033956">
    <property type="component" value="Unassembled WGS sequence"/>
</dbReference>
<organism evidence="1 2">
    <name type="scientific">Microbacterium terrae</name>
    <dbReference type="NCBI Taxonomy" id="69369"/>
    <lineage>
        <taxon>Bacteria</taxon>
        <taxon>Bacillati</taxon>
        <taxon>Actinomycetota</taxon>
        <taxon>Actinomycetes</taxon>
        <taxon>Micrococcales</taxon>
        <taxon>Microbacteriaceae</taxon>
        <taxon>Microbacterium</taxon>
    </lineage>
</organism>
<name>A0A0M2H4F7_9MICO</name>